<comment type="subcellular location">
    <subcellularLocation>
        <location evidence="1">Membrane</location>
        <topology evidence="1">Multi-pass membrane protein</topology>
    </subcellularLocation>
</comment>
<dbReference type="InterPro" id="IPR000537">
    <property type="entry name" value="UbiA_prenyltransferase"/>
</dbReference>
<dbReference type="GO" id="GO:0016757">
    <property type="term" value="F:glycosyltransferase activity"/>
    <property type="evidence" value="ECO:0007669"/>
    <property type="project" value="UniProtKB-KW"/>
</dbReference>
<feature type="transmembrane region" description="Helical" evidence="5">
    <location>
        <begin position="45"/>
        <end position="63"/>
    </location>
</feature>
<feature type="transmembrane region" description="Helical" evidence="5">
    <location>
        <begin position="111"/>
        <end position="129"/>
    </location>
</feature>
<feature type="transmembrane region" description="Helical" evidence="5">
    <location>
        <begin position="210"/>
        <end position="232"/>
    </location>
</feature>
<dbReference type="EMBL" id="JAAZNV010000005">
    <property type="protein sequence ID" value="NMB91284.1"/>
    <property type="molecule type" value="Genomic_DNA"/>
</dbReference>
<protein>
    <submittedName>
        <fullName evidence="6">Decaprenyl-phosphate phosphoribosyltransferase</fullName>
        <ecNumber evidence="6">2.4.2.45</ecNumber>
    </submittedName>
</protein>
<dbReference type="Proteomes" id="UP000590542">
    <property type="component" value="Unassembled WGS sequence"/>
</dbReference>
<dbReference type="EC" id="2.4.2.45" evidence="6"/>
<feature type="transmembrane region" description="Helical" evidence="5">
    <location>
        <begin position="84"/>
        <end position="105"/>
    </location>
</feature>
<keyword evidence="4 5" id="KW-0472">Membrane</keyword>
<dbReference type="CDD" id="cd13963">
    <property type="entry name" value="PT_UbiA_2"/>
    <property type="match status" value="1"/>
</dbReference>
<evidence type="ECO:0000256" key="3">
    <source>
        <dbReference type="ARBA" id="ARBA00022989"/>
    </source>
</evidence>
<sequence>MLQKIYQIIRTARPRQWLKNASIFAAPILAGRLFIGDTFMLSFKAFIAFCAISSGAYFLNDIVDAPRDRLHPIKKNRPIASGKLSVPLAALVSLLLISGSIIYSFLNLDDYFSMLLVFYILLQLAYSFYFRNVIILDSLIVASGFVIRVFAGGFASRTSVSSWLVLTTIGISMLLAFGKRRSEKTILAKVLGSTEDVETRKTLRHYPDTLLDSMISMSASYTILTYSLFTFMTSPSGVSSRISTFLPSVLKSPKLMMLTIPIVIYGVARYLYVIYEKEEGESPERALLSDKPLLLAVTLWGLLIMTIIFLLPEIG</sequence>
<evidence type="ECO:0000256" key="1">
    <source>
        <dbReference type="ARBA" id="ARBA00004141"/>
    </source>
</evidence>
<dbReference type="Pfam" id="PF01040">
    <property type="entry name" value="UbiA"/>
    <property type="match status" value="1"/>
</dbReference>
<keyword evidence="6" id="KW-0808">Transferase</keyword>
<dbReference type="AlphaFoldDB" id="A0A7X9E6G8"/>
<comment type="caution">
    <text evidence="6">The sequence shown here is derived from an EMBL/GenBank/DDBJ whole genome shotgun (WGS) entry which is preliminary data.</text>
</comment>
<reference evidence="6 7" key="1">
    <citation type="journal article" date="2020" name="Biotechnol. Biofuels">
        <title>New insights from the biogas microbiome by comprehensive genome-resolved metagenomics of nearly 1600 species originating from multiple anaerobic digesters.</title>
        <authorList>
            <person name="Campanaro S."/>
            <person name="Treu L."/>
            <person name="Rodriguez-R L.M."/>
            <person name="Kovalovszki A."/>
            <person name="Ziels R.M."/>
            <person name="Maus I."/>
            <person name="Zhu X."/>
            <person name="Kougias P.G."/>
            <person name="Basile A."/>
            <person name="Luo G."/>
            <person name="Schluter A."/>
            <person name="Konstantinidis K.T."/>
            <person name="Angelidaki I."/>
        </authorList>
    </citation>
    <scope>NUCLEOTIDE SEQUENCE [LARGE SCALE GENOMIC DNA]</scope>
    <source>
        <strain evidence="6">AS27yjCOA_202</strain>
    </source>
</reference>
<accession>A0A7X9E6G8</accession>
<dbReference type="GO" id="GO:0016020">
    <property type="term" value="C:membrane"/>
    <property type="evidence" value="ECO:0007669"/>
    <property type="project" value="UniProtKB-SubCell"/>
</dbReference>
<feature type="transmembrane region" description="Helical" evidence="5">
    <location>
        <begin position="293"/>
        <end position="311"/>
    </location>
</feature>
<evidence type="ECO:0000256" key="4">
    <source>
        <dbReference type="ARBA" id="ARBA00023136"/>
    </source>
</evidence>
<feature type="transmembrane region" description="Helical" evidence="5">
    <location>
        <begin position="160"/>
        <end position="177"/>
    </location>
</feature>
<keyword evidence="6" id="KW-0328">Glycosyltransferase</keyword>
<feature type="transmembrane region" description="Helical" evidence="5">
    <location>
        <begin position="252"/>
        <end position="272"/>
    </location>
</feature>
<dbReference type="NCBIfam" id="NF008978">
    <property type="entry name" value="PRK12324.1-4"/>
    <property type="match status" value="1"/>
</dbReference>
<keyword evidence="2 5" id="KW-0812">Transmembrane</keyword>
<feature type="transmembrane region" description="Helical" evidence="5">
    <location>
        <begin position="134"/>
        <end position="154"/>
    </location>
</feature>
<evidence type="ECO:0000313" key="6">
    <source>
        <dbReference type="EMBL" id="NMB91284.1"/>
    </source>
</evidence>
<dbReference type="Gene3D" id="1.10.357.140">
    <property type="entry name" value="UbiA prenyltransferase"/>
    <property type="match status" value="1"/>
</dbReference>
<feature type="transmembrane region" description="Helical" evidence="5">
    <location>
        <begin position="21"/>
        <end position="39"/>
    </location>
</feature>
<gene>
    <name evidence="6" type="ORF">GYA37_00370</name>
</gene>
<dbReference type="GO" id="GO:0016765">
    <property type="term" value="F:transferase activity, transferring alkyl or aryl (other than methyl) groups"/>
    <property type="evidence" value="ECO:0007669"/>
    <property type="project" value="InterPro"/>
</dbReference>
<evidence type="ECO:0000256" key="2">
    <source>
        <dbReference type="ARBA" id="ARBA00022692"/>
    </source>
</evidence>
<keyword evidence="3 5" id="KW-1133">Transmembrane helix</keyword>
<proteinExistence type="predicted"/>
<evidence type="ECO:0000256" key="5">
    <source>
        <dbReference type="SAM" id="Phobius"/>
    </source>
</evidence>
<organism evidence="6 7">
    <name type="scientific">candidate division WWE3 bacterium</name>
    <dbReference type="NCBI Taxonomy" id="2053526"/>
    <lineage>
        <taxon>Bacteria</taxon>
        <taxon>Katanobacteria</taxon>
    </lineage>
</organism>
<evidence type="ECO:0000313" key="7">
    <source>
        <dbReference type="Proteomes" id="UP000590542"/>
    </source>
</evidence>
<dbReference type="InterPro" id="IPR044878">
    <property type="entry name" value="UbiA_sf"/>
</dbReference>
<name>A0A7X9E6G8_UNCKA</name>